<dbReference type="EMBL" id="DF976995">
    <property type="protein sequence ID" value="GAQ24062.1"/>
    <property type="molecule type" value="Genomic_DNA"/>
</dbReference>
<dbReference type="Pfam" id="PF09527">
    <property type="entry name" value="ATPase_gene1"/>
    <property type="match status" value="1"/>
</dbReference>
<reference evidence="2" key="1">
    <citation type="journal article" date="2016" name="Genome Announc.">
        <title>Draft Genome Sequence of the Syntrophic Lactate-Degrading Bacterium Tepidanaerobacter syntrophicus JLT.</title>
        <authorList>
            <person name="Matsuura N."/>
            <person name="Ohashi A."/>
            <person name="Tourlousse D.M."/>
            <person name="Sekiguchi Y."/>
        </authorList>
    </citation>
    <scope>NUCLEOTIDE SEQUENCE [LARGE SCALE GENOMIC DNA]</scope>
    <source>
        <strain evidence="2">JL</strain>
    </source>
</reference>
<feature type="transmembrane region" description="Helical" evidence="1">
    <location>
        <begin position="73"/>
        <end position="94"/>
    </location>
</feature>
<protein>
    <submittedName>
        <fullName evidence="2">F0F1-ATPase subunit Ca2+/Mg2+ transporter</fullName>
    </submittedName>
</protein>
<evidence type="ECO:0000313" key="2">
    <source>
        <dbReference type="EMBL" id="GAQ24062.1"/>
    </source>
</evidence>
<name>A0A0U9HBK2_9FIRM</name>
<keyword evidence="1" id="KW-0472">Membrane</keyword>
<feature type="transmembrane region" description="Helical" evidence="1">
    <location>
        <begin position="39"/>
        <end position="61"/>
    </location>
</feature>
<dbReference type="AlphaFoldDB" id="A0A0U9HBK2"/>
<gene>
    <name evidence="2" type="ORF">TSYNT_146</name>
</gene>
<organism evidence="2">
    <name type="scientific">Tepidanaerobacter syntrophicus</name>
    <dbReference type="NCBI Taxonomy" id="224999"/>
    <lineage>
        <taxon>Bacteria</taxon>
        <taxon>Bacillati</taxon>
        <taxon>Bacillota</taxon>
        <taxon>Clostridia</taxon>
        <taxon>Thermosediminibacterales</taxon>
        <taxon>Tepidanaerobacteraceae</taxon>
        <taxon>Tepidanaerobacter</taxon>
    </lineage>
</organism>
<keyword evidence="1" id="KW-1133">Transmembrane helix</keyword>
<dbReference type="RefSeq" id="WP_059031105.1">
    <property type="nucleotide sequence ID" value="NZ_JAHDMM010000245.1"/>
</dbReference>
<proteinExistence type="predicted"/>
<evidence type="ECO:0000256" key="1">
    <source>
        <dbReference type="SAM" id="Phobius"/>
    </source>
</evidence>
<dbReference type="OrthoDB" id="1708087at2"/>
<evidence type="ECO:0000313" key="3">
    <source>
        <dbReference type="Proteomes" id="UP000062160"/>
    </source>
</evidence>
<dbReference type="Proteomes" id="UP000062160">
    <property type="component" value="Unassembled WGS sequence"/>
</dbReference>
<keyword evidence="1" id="KW-0812">Transmembrane</keyword>
<dbReference type="PROSITE" id="PS51257">
    <property type="entry name" value="PROKAR_LIPOPROTEIN"/>
    <property type="match status" value="1"/>
</dbReference>
<sequence>MERSIINKSLAKHCLSGLNLTCSCCIIYTMKDFKKGVKYLAIAMQIGIDIALPIASGIYIGAYLDQRFSTGSAFLICGFLLGLGSSIAVVYRLISYQLDKKDDDKK</sequence>
<accession>A0A0U9HBK2</accession>
<keyword evidence="3" id="KW-1185">Reference proteome</keyword>
<dbReference type="STRING" id="224999.GCA_001485475_00045"/>
<dbReference type="InterPro" id="IPR032820">
    <property type="entry name" value="ATPase_put"/>
</dbReference>